<sequence length="79" mass="9130">MIYLALHVLLKDPNLSPNHLKKKITKHKCPYNRPLMIRSFCPGNLHAFEKHVPKEQFDHNSVTRLEGLSLIKATEQAQT</sequence>
<dbReference type="AlphaFoldDB" id="A0A3M7QW84"/>
<organism evidence="1 2">
    <name type="scientific">Brachionus plicatilis</name>
    <name type="common">Marine rotifer</name>
    <name type="synonym">Brachionus muelleri</name>
    <dbReference type="NCBI Taxonomy" id="10195"/>
    <lineage>
        <taxon>Eukaryota</taxon>
        <taxon>Metazoa</taxon>
        <taxon>Spiralia</taxon>
        <taxon>Gnathifera</taxon>
        <taxon>Rotifera</taxon>
        <taxon>Eurotatoria</taxon>
        <taxon>Monogononta</taxon>
        <taxon>Pseudotrocha</taxon>
        <taxon>Ploima</taxon>
        <taxon>Brachionidae</taxon>
        <taxon>Brachionus</taxon>
    </lineage>
</organism>
<evidence type="ECO:0000313" key="1">
    <source>
        <dbReference type="EMBL" id="RNA15620.1"/>
    </source>
</evidence>
<protein>
    <submittedName>
        <fullName evidence="1">Uncharacterized protein</fullName>
    </submittedName>
</protein>
<accession>A0A3M7QW84</accession>
<gene>
    <name evidence="1" type="ORF">BpHYR1_018230</name>
</gene>
<dbReference type="Proteomes" id="UP000276133">
    <property type="component" value="Unassembled WGS sequence"/>
</dbReference>
<proteinExistence type="predicted"/>
<name>A0A3M7QW84_BRAPC</name>
<comment type="caution">
    <text evidence="1">The sequence shown here is derived from an EMBL/GenBank/DDBJ whole genome shotgun (WGS) entry which is preliminary data.</text>
</comment>
<dbReference type="EMBL" id="REGN01004917">
    <property type="protein sequence ID" value="RNA15620.1"/>
    <property type="molecule type" value="Genomic_DNA"/>
</dbReference>
<keyword evidence="2" id="KW-1185">Reference proteome</keyword>
<reference evidence="1 2" key="1">
    <citation type="journal article" date="2018" name="Sci. Rep.">
        <title>Genomic signatures of local adaptation to the degree of environmental predictability in rotifers.</title>
        <authorList>
            <person name="Franch-Gras L."/>
            <person name="Hahn C."/>
            <person name="Garcia-Roger E.M."/>
            <person name="Carmona M.J."/>
            <person name="Serra M."/>
            <person name="Gomez A."/>
        </authorList>
    </citation>
    <scope>NUCLEOTIDE SEQUENCE [LARGE SCALE GENOMIC DNA]</scope>
    <source>
        <strain evidence="1">HYR1</strain>
    </source>
</reference>
<evidence type="ECO:0000313" key="2">
    <source>
        <dbReference type="Proteomes" id="UP000276133"/>
    </source>
</evidence>